<gene>
    <name evidence="1" type="ORF">COT80_02620</name>
</gene>
<dbReference type="AlphaFoldDB" id="A0A2H0W406"/>
<proteinExistence type="predicted"/>
<sequence>MSLNSQHLKETLIKFGLCRDETLGPFYPRVRDREDIAVLRDSHSGVILLSSTNHIDTEHYEEMREGEYWQSYSRSEGALKYNKDDVR</sequence>
<organism evidence="1 2">
    <name type="scientific">Candidatus Buchananbacteria bacterium CG10_big_fil_rev_8_21_14_0_10_33_19</name>
    <dbReference type="NCBI Taxonomy" id="1974525"/>
    <lineage>
        <taxon>Bacteria</taxon>
        <taxon>Candidatus Buchananiibacteriota</taxon>
    </lineage>
</organism>
<reference evidence="2" key="1">
    <citation type="submission" date="2017-09" db="EMBL/GenBank/DDBJ databases">
        <title>Depth-based differentiation of microbial function through sediment-hosted aquifers and enrichment of novel symbionts in the deep terrestrial subsurface.</title>
        <authorList>
            <person name="Probst A.J."/>
            <person name="Ladd B."/>
            <person name="Jarett J.K."/>
            <person name="Geller-Mcgrath D.E."/>
            <person name="Sieber C.M.K."/>
            <person name="Emerson J.B."/>
            <person name="Anantharaman K."/>
            <person name="Thomas B.C."/>
            <person name="Malmstrom R."/>
            <person name="Stieglmeier M."/>
            <person name="Klingl A."/>
            <person name="Woyke T."/>
            <person name="Ryan C.M."/>
            <person name="Banfield J.F."/>
        </authorList>
    </citation>
    <scope>NUCLEOTIDE SEQUENCE [LARGE SCALE GENOMIC DNA]</scope>
</reference>
<feature type="non-terminal residue" evidence="1">
    <location>
        <position position="87"/>
    </location>
</feature>
<comment type="caution">
    <text evidence="1">The sequence shown here is derived from an EMBL/GenBank/DDBJ whole genome shotgun (WGS) entry which is preliminary data.</text>
</comment>
<accession>A0A2H0W406</accession>
<protein>
    <submittedName>
        <fullName evidence="1">Uncharacterized protein</fullName>
    </submittedName>
</protein>
<dbReference type="Proteomes" id="UP000229056">
    <property type="component" value="Unassembled WGS sequence"/>
</dbReference>
<evidence type="ECO:0000313" key="2">
    <source>
        <dbReference type="Proteomes" id="UP000229056"/>
    </source>
</evidence>
<name>A0A2H0W406_9BACT</name>
<evidence type="ECO:0000313" key="1">
    <source>
        <dbReference type="EMBL" id="PIS06086.1"/>
    </source>
</evidence>
<dbReference type="EMBL" id="PEZY01000011">
    <property type="protein sequence ID" value="PIS06086.1"/>
    <property type="molecule type" value="Genomic_DNA"/>
</dbReference>